<dbReference type="InterPro" id="IPR052039">
    <property type="entry name" value="Caspase-related_regulators"/>
</dbReference>
<evidence type="ECO:0000259" key="3">
    <source>
        <dbReference type="Pfam" id="PF00656"/>
    </source>
</evidence>
<dbReference type="PROSITE" id="PS50005">
    <property type="entry name" value="TPR"/>
    <property type="match status" value="1"/>
</dbReference>
<comment type="caution">
    <text evidence="4">The sequence shown here is derived from an EMBL/GenBank/DDBJ whole genome shotgun (WGS) entry which is preliminary data.</text>
</comment>
<dbReference type="EMBL" id="DXAW01000051">
    <property type="protein sequence ID" value="HIZ85372.1"/>
    <property type="molecule type" value="Genomic_DNA"/>
</dbReference>
<dbReference type="AlphaFoldDB" id="A0A9D2KAK7"/>
<evidence type="ECO:0000256" key="2">
    <source>
        <dbReference type="SAM" id="SignalP"/>
    </source>
</evidence>
<evidence type="ECO:0000313" key="4">
    <source>
        <dbReference type="EMBL" id="HIZ85372.1"/>
    </source>
</evidence>
<dbReference type="InterPro" id="IPR011600">
    <property type="entry name" value="Pept_C14_caspase"/>
</dbReference>
<accession>A0A9D2KAK7</accession>
<dbReference type="Gene3D" id="1.25.40.10">
    <property type="entry name" value="Tetratricopeptide repeat domain"/>
    <property type="match status" value="1"/>
</dbReference>
<dbReference type="GO" id="GO:0006508">
    <property type="term" value="P:proteolysis"/>
    <property type="evidence" value="ECO:0007669"/>
    <property type="project" value="InterPro"/>
</dbReference>
<protein>
    <submittedName>
        <fullName evidence="4">Caspase family protein</fullName>
    </submittedName>
</protein>
<name>A0A9D2KAK7_9BACT</name>
<dbReference type="SMART" id="SM00028">
    <property type="entry name" value="TPR"/>
    <property type="match status" value="3"/>
</dbReference>
<reference evidence="4" key="2">
    <citation type="submission" date="2021-04" db="EMBL/GenBank/DDBJ databases">
        <authorList>
            <person name="Gilroy R."/>
        </authorList>
    </citation>
    <scope>NUCLEOTIDE SEQUENCE</scope>
    <source>
        <strain evidence="4">Gambia16-554</strain>
    </source>
</reference>
<feature type="domain" description="Peptidase C14 caspase" evidence="3">
    <location>
        <begin position="585"/>
        <end position="815"/>
    </location>
</feature>
<dbReference type="Pfam" id="PF13181">
    <property type="entry name" value="TPR_8"/>
    <property type="match status" value="1"/>
</dbReference>
<keyword evidence="1" id="KW-0802">TPR repeat</keyword>
<reference evidence="4" key="1">
    <citation type="journal article" date="2021" name="PeerJ">
        <title>Extensive microbial diversity within the chicken gut microbiome revealed by metagenomics and culture.</title>
        <authorList>
            <person name="Gilroy R."/>
            <person name="Ravi A."/>
            <person name="Getino M."/>
            <person name="Pursley I."/>
            <person name="Horton D.L."/>
            <person name="Alikhan N.F."/>
            <person name="Baker D."/>
            <person name="Gharbi K."/>
            <person name="Hall N."/>
            <person name="Watson M."/>
            <person name="Adriaenssens E.M."/>
            <person name="Foster-Nyarko E."/>
            <person name="Jarju S."/>
            <person name="Secka A."/>
            <person name="Antonio M."/>
            <person name="Oren A."/>
            <person name="Chaudhuri R.R."/>
            <person name="La Ragione R."/>
            <person name="Hildebrand F."/>
            <person name="Pallen M.J."/>
        </authorList>
    </citation>
    <scope>NUCLEOTIDE SEQUENCE</scope>
    <source>
        <strain evidence="4">Gambia16-554</strain>
    </source>
</reference>
<dbReference type="GO" id="GO:0004197">
    <property type="term" value="F:cysteine-type endopeptidase activity"/>
    <property type="evidence" value="ECO:0007669"/>
    <property type="project" value="InterPro"/>
</dbReference>
<dbReference type="InterPro" id="IPR011990">
    <property type="entry name" value="TPR-like_helical_dom_sf"/>
</dbReference>
<feature type="chain" id="PRO_5038649300" evidence="2">
    <location>
        <begin position="21"/>
        <end position="830"/>
    </location>
</feature>
<dbReference type="Pfam" id="PF00656">
    <property type="entry name" value="Peptidase_C14"/>
    <property type="match status" value="1"/>
</dbReference>
<organism evidence="4 5">
    <name type="scientific">Candidatus Coprenecus stercoravium</name>
    <dbReference type="NCBI Taxonomy" id="2840735"/>
    <lineage>
        <taxon>Bacteria</taxon>
        <taxon>Pseudomonadati</taxon>
        <taxon>Bacteroidota</taxon>
        <taxon>Bacteroidia</taxon>
        <taxon>Bacteroidales</taxon>
        <taxon>Rikenellaceae</taxon>
        <taxon>Rikenellaceae incertae sedis</taxon>
        <taxon>Candidatus Coprenecus</taxon>
    </lineage>
</organism>
<feature type="repeat" description="TPR" evidence="1">
    <location>
        <begin position="216"/>
        <end position="249"/>
    </location>
</feature>
<dbReference type="PANTHER" id="PTHR22576:SF37">
    <property type="entry name" value="MUCOSA-ASSOCIATED LYMPHOID TISSUE LYMPHOMA TRANSLOCATION PROTEIN 1"/>
    <property type="match status" value="1"/>
</dbReference>
<dbReference type="PANTHER" id="PTHR22576">
    <property type="entry name" value="MUCOSA ASSOCIATED LYMPHOID TISSUE LYMPHOMA TRANSLOCATION PROTEIN 1/PARACASPASE"/>
    <property type="match status" value="1"/>
</dbReference>
<dbReference type="SUPFAM" id="SSF52129">
    <property type="entry name" value="Caspase-like"/>
    <property type="match status" value="1"/>
</dbReference>
<dbReference type="InterPro" id="IPR029030">
    <property type="entry name" value="Caspase-like_dom_sf"/>
</dbReference>
<feature type="signal peptide" evidence="2">
    <location>
        <begin position="1"/>
        <end position="20"/>
    </location>
</feature>
<dbReference type="InterPro" id="IPR019734">
    <property type="entry name" value="TPR_rpt"/>
</dbReference>
<gene>
    <name evidence="4" type="ORF">IAC04_02655</name>
</gene>
<evidence type="ECO:0000256" key="1">
    <source>
        <dbReference type="PROSITE-ProRule" id="PRU00339"/>
    </source>
</evidence>
<dbReference type="Proteomes" id="UP000824115">
    <property type="component" value="Unassembled WGS sequence"/>
</dbReference>
<proteinExistence type="predicted"/>
<keyword evidence="2" id="KW-0732">Signal</keyword>
<dbReference type="SUPFAM" id="SSF48452">
    <property type="entry name" value="TPR-like"/>
    <property type="match status" value="1"/>
</dbReference>
<evidence type="ECO:0000313" key="5">
    <source>
        <dbReference type="Proteomes" id="UP000824115"/>
    </source>
</evidence>
<dbReference type="Gene3D" id="3.40.50.1460">
    <property type="match status" value="1"/>
</dbReference>
<sequence>MKRCFITALMLFSLMYAAFAQTQGWTESDYASLYDSYKANVSALRHSSRGSQSFIDARQRLYEMRPYLQQGAILYSQKGSQHNALLLAQAFVDIPMMEEFSGTSFPQDDYYPTMVYFAASGTYNAKDYARAIPYLREYIATGASSNRKNVYMYLAKACSHVKDYRQAVDALEEACGIWPSDFNILSMTINACIDADDNQKLQKYVSRALAVKPSDPTLLNIQGRLYEDSRNFKEAMAVYDKLRQVMPRSLEVAEHQAMNTYNLAVLYYNQGDRGLAAEYFRKAIPVMESVMDADPSSVRFLQALAVAYSCTDRQESLRQANRKLVALGGMEVSGNDIPSLMAYNGTGSYAGGNGGIVSGGTPVGASYGAVQPRPVRDDVPAYSVYAKKYVEDRIGKWQEKDPYETLDEYMARVTEEARQAKVKELLKAAEDNYISIYAQDLGPSDIVLRPYDAENEVFLAETKYGEIIIPVPRADNEARMFESNWNGMQLRNPEYYIKDDRLALSSLTFVSPAGRIYRYDDSNALNYTETVVDMQFADIDYSHLTSNTSSRPGASQRIKRQNVSVGVSDVDVNIPENPKTNENTFAVIIANENYQMVSSVPMALNDGRTLARYCTQTLGLPESNVRYYEDATYGVFMRALNDIKDISTAYDGDIDVIFYYAGHGVPDEQTKDAYLLPVDSDGKETSACFPLSRVYADLGSLNAQSVFVMMDACFSGGQRDGGMVLEREGMRGIVVRPKQDAPRGNMVVFSAVSDDQTAMPYKEKGHGLFTYYLLKKLQETKGNVTLSELTSYVTEKVEQRSVVINRKVQTPTVRAAATVADTWKSIKLRK</sequence>